<keyword evidence="3" id="KW-1185">Reference proteome</keyword>
<proteinExistence type="predicted"/>
<reference evidence="2 3" key="1">
    <citation type="submission" date="2019-10" db="EMBL/GenBank/DDBJ databases">
        <title>Genome sequence of Azospirillum formosense CC-Nfb-7.</title>
        <authorList>
            <person name="Ambrosini A."/>
            <person name="Sant'Anna F.H."/>
            <person name="Cassan F.D."/>
            <person name="Souza E.M."/>
            <person name="Passaglia L.M.P."/>
        </authorList>
    </citation>
    <scope>NUCLEOTIDE SEQUENCE [LARGE SCALE GENOMIC DNA]</scope>
    <source>
        <strain evidence="2 3">CC-NFb-7</strain>
    </source>
</reference>
<comment type="caution">
    <text evidence="2">The sequence shown here is derived from an EMBL/GenBank/DDBJ whole genome shotgun (WGS) entry which is preliminary data.</text>
</comment>
<accession>A0ABX2KY39</accession>
<dbReference type="EMBL" id="WHOR01000183">
    <property type="protein sequence ID" value="NUB21566.1"/>
    <property type="molecule type" value="Genomic_DNA"/>
</dbReference>
<evidence type="ECO:0000313" key="3">
    <source>
        <dbReference type="Proteomes" id="UP000639419"/>
    </source>
</evidence>
<evidence type="ECO:0000313" key="2">
    <source>
        <dbReference type="EMBL" id="NUB21566.1"/>
    </source>
</evidence>
<feature type="compositionally biased region" description="Basic and acidic residues" evidence="1">
    <location>
        <begin position="76"/>
        <end position="88"/>
    </location>
</feature>
<evidence type="ECO:0000256" key="1">
    <source>
        <dbReference type="SAM" id="MobiDB-lite"/>
    </source>
</evidence>
<organism evidence="2 3">
    <name type="scientific">Azospirillum formosense</name>
    <dbReference type="NCBI Taxonomy" id="861533"/>
    <lineage>
        <taxon>Bacteria</taxon>
        <taxon>Pseudomonadati</taxon>
        <taxon>Pseudomonadota</taxon>
        <taxon>Alphaproteobacteria</taxon>
        <taxon>Rhodospirillales</taxon>
        <taxon>Azospirillaceae</taxon>
        <taxon>Azospirillum</taxon>
    </lineage>
</organism>
<dbReference type="Proteomes" id="UP000639419">
    <property type="component" value="Unassembled WGS sequence"/>
</dbReference>
<name>A0ABX2KY39_9PROT</name>
<protein>
    <submittedName>
        <fullName evidence="2">Uncharacterized protein</fullName>
    </submittedName>
</protein>
<sequence length="88" mass="9820">MAGGDRDGKIAHFPQILNGPVCDQWFFVTPAFQKKCWSMKKALAGFGRGAYNPAPTTPGPLRSATAARERRRRRRRDEVTMADVKTKA</sequence>
<gene>
    <name evidence="2" type="ORF">GBZ26_20545</name>
</gene>
<feature type="region of interest" description="Disordered" evidence="1">
    <location>
        <begin position="50"/>
        <end position="88"/>
    </location>
</feature>